<dbReference type="EMBL" id="ADLN01000058">
    <property type="protein sequence ID" value="EHI59423.1"/>
    <property type="molecule type" value="Genomic_DNA"/>
</dbReference>
<dbReference type="HOGENOM" id="CLU_136034_1_2_9"/>
<dbReference type="SUPFAM" id="SSF54106">
    <property type="entry name" value="LysM domain"/>
    <property type="match status" value="1"/>
</dbReference>
<evidence type="ECO:0000313" key="3">
    <source>
        <dbReference type="EMBL" id="EHI59423.1"/>
    </source>
</evidence>
<accession>G5IGE4</accession>
<dbReference type="Pfam" id="PF01476">
    <property type="entry name" value="LysM"/>
    <property type="match status" value="1"/>
</dbReference>
<keyword evidence="1" id="KW-0732">Signal</keyword>
<dbReference type="Proteomes" id="UP000005384">
    <property type="component" value="Unassembled WGS sequence"/>
</dbReference>
<evidence type="ECO:0000259" key="2">
    <source>
        <dbReference type="PROSITE" id="PS51782"/>
    </source>
</evidence>
<dbReference type="OrthoDB" id="1716479at2"/>
<reference evidence="3 4" key="1">
    <citation type="submission" date="2011-08" db="EMBL/GenBank/DDBJ databases">
        <title>The Genome Sequence of Clostridium hathewayi WAL-18680.</title>
        <authorList>
            <consortium name="The Broad Institute Genome Sequencing Platform"/>
            <person name="Earl A."/>
            <person name="Ward D."/>
            <person name="Feldgarden M."/>
            <person name="Gevers D."/>
            <person name="Finegold S.M."/>
            <person name="Summanen P.H."/>
            <person name="Molitoris D.R."/>
            <person name="Song M."/>
            <person name="Daigneault M."/>
            <person name="Allen-Vercoe E."/>
            <person name="Young S.K."/>
            <person name="Zeng Q."/>
            <person name="Gargeya S."/>
            <person name="Fitzgerald M."/>
            <person name="Haas B."/>
            <person name="Abouelleil A."/>
            <person name="Alvarado L."/>
            <person name="Arachchi H.M."/>
            <person name="Berlin A."/>
            <person name="Brown A."/>
            <person name="Chapman S.B."/>
            <person name="Chen Z."/>
            <person name="Dunbar C."/>
            <person name="Freedman E."/>
            <person name="Gearin G."/>
            <person name="Gellesch M."/>
            <person name="Goldberg J."/>
            <person name="Griggs A."/>
            <person name="Gujja S."/>
            <person name="Heiman D."/>
            <person name="Howarth C."/>
            <person name="Larson L."/>
            <person name="Lui A."/>
            <person name="MacDonald P.J.P."/>
            <person name="Montmayeur A."/>
            <person name="Murphy C."/>
            <person name="Neiman D."/>
            <person name="Pearson M."/>
            <person name="Priest M."/>
            <person name="Roberts A."/>
            <person name="Saif S."/>
            <person name="Shea T."/>
            <person name="Shenoy N."/>
            <person name="Sisk P."/>
            <person name="Stolte C."/>
            <person name="Sykes S."/>
            <person name="Wortman J."/>
            <person name="Nusbaum C."/>
            <person name="Birren B."/>
        </authorList>
    </citation>
    <scope>NUCLEOTIDE SEQUENCE [LARGE SCALE GENOMIC DNA]</scope>
    <source>
        <strain evidence="3 4">WAL-18680</strain>
    </source>
</reference>
<dbReference type="InterPro" id="IPR036779">
    <property type="entry name" value="LysM_dom_sf"/>
</dbReference>
<feature type="signal peptide" evidence="1">
    <location>
        <begin position="1"/>
        <end position="28"/>
    </location>
</feature>
<dbReference type="PROSITE" id="PS51782">
    <property type="entry name" value="LYSM"/>
    <property type="match status" value="1"/>
</dbReference>
<evidence type="ECO:0000313" key="4">
    <source>
        <dbReference type="Proteomes" id="UP000005384"/>
    </source>
</evidence>
<evidence type="ECO:0000256" key="1">
    <source>
        <dbReference type="SAM" id="SignalP"/>
    </source>
</evidence>
<dbReference type="SMART" id="SM00257">
    <property type="entry name" value="LysM"/>
    <property type="match status" value="1"/>
</dbReference>
<dbReference type="RefSeq" id="WP_006780551.1">
    <property type="nucleotide sequence ID" value="NZ_CP040506.1"/>
</dbReference>
<keyword evidence="4" id="KW-1185">Reference proteome</keyword>
<organism evidence="3 4">
    <name type="scientific">Hungatella hathewayi WAL-18680</name>
    <dbReference type="NCBI Taxonomy" id="742737"/>
    <lineage>
        <taxon>Bacteria</taxon>
        <taxon>Bacillati</taxon>
        <taxon>Bacillota</taxon>
        <taxon>Clostridia</taxon>
        <taxon>Lachnospirales</taxon>
        <taxon>Lachnospiraceae</taxon>
        <taxon>Hungatella</taxon>
    </lineage>
</organism>
<sequence>MKKLMMILALVVMIGSNFFGHSLMNAMAEEPAGPAMSRCYKSITIQKGDSLWAIAKEYSQDTELSVKEYVDELKRMNGLKEDTIHAGNHLTVMYLVAAE</sequence>
<name>G5IGE4_9FIRM</name>
<protein>
    <recommendedName>
        <fullName evidence="2">LysM domain-containing protein</fullName>
    </recommendedName>
</protein>
<dbReference type="AlphaFoldDB" id="G5IGE4"/>
<dbReference type="CDD" id="cd00118">
    <property type="entry name" value="LysM"/>
    <property type="match status" value="1"/>
</dbReference>
<feature type="domain" description="LysM" evidence="2">
    <location>
        <begin position="41"/>
        <end position="92"/>
    </location>
</feature>
<gene>
    <name evidence="3" type="ORF">HMPREF9473_02572</name>
</gene>
<dbReference type="Gene3D" id="3.10.350.10">
    <property type="entry name" value="LysM domain"/>
    <property type="match status" value="1"/>
</dbReference>
<feature type="chain" id="PRO_5003478736" description="LysM domain-containing protein" evidence="1">
    <location>
        <begin position="29"/>
        <end position="99"/>
    </location>
</feature>
<dbReference type="PATRIC" id="fig|742737.3.peg.2586"/>
<comment type="caution">
    <text evidence="3">The sequence shown here is derived from an EMBL/GenBank/DDBJ whole genome shotgun (WGS) entry which is preliminary data.</text>
</comment>
<dbReference type="InterPro" id="IPR018392">
    <property type="entry name" value="LysM"/>
</dbReference>
<proteinExistence type="predicted"/>